<dbReference type="Proteomes" id="UP000689195">
    <property type="component" value="Unassembled WGS sequence"/>
</dbReference>
<keyword evidence="1" id="KW-0175">Coiled coil</keyword>
<evidence type="ECO:0000256" key="1">
    <source>
        <dbReference type="SAM" id="Coils"/>
    </source>
</evidence>
<gene>
    <name evidence="2" type="ORF">PPENT_87.1.T0830091</name>
    <name evidence="3" type="ORF">PPENT_87.1.T0830092</name>
    <name evidence="4" type="ORF">PPENT_87.1.T0830093</name>
</gene>
<reference evidence="2" key="1">
    <citation type="submission" date="2021-01" db="EMBL/GenBank/DDBJ databases">
        <authorList>
            <consortium name="Genoscope - CEA"/>
            <person name="William W."/>
        </authorList>
    </citation>
    <scope>NUCLEOTIDE SEQUENCE</scope>
</reference>
<proteinExistence type="predicted"/>
<protein>
    <submittedName>
        <fullName evidence="2">Uncharacterized protein</fullName>
    </submittedName>
</protein>
<organism evidence="2 5">
    <name type="scientific">Paramecium pentaurelia</name>
    <dbReference type="NCBI Taxonomy" id="43138"/>
    <lineage>
        <taxon>Eukaryota</taxon>
        <taxon>Sar</taxon>
        <taxon>Alveolata</taxon>
        <taxon>Ciliophora</taxon>
        <taxon>Intramacronucleata</taxon>
        <taxon>Oligohymenophorea</taxon>
        <taxon>Peniculida</taxon>
        <taxon>Parameciidae</taxon>
        <taxon>Paramecium</taxon>
    </lineage>
</organism>
<dbReference type="OrthoDB" id="316878at2759"/>
<dbReference type="AlphaFoldDB" id="A0A8S1WEX7"/>
<name>A0A8S1WEX7_9CILI</name>
<sequence length="191" mass="23342">MQKRYPCHLITQSVINIPHTQITVVRIPVYYPNDQTNWKDKYYELRHQYWLLEDKFSKLEDLQFKHSRCEVVRESDLKQINELFTQSQHDIRQLKNCLAKVDTQMNEDYQLKYQQTNHQLETIKSEFIKMQQELHQSLQQSVQETQRRYPQQINQLIISNTEHQRQNEQLLLINKTLQQQIDTLHIRYTES</sequence>
<comment type="caution">
    <text evidence="2">The sequence shown here is derived from an EMBL/GenBank/DDBJ whole genome shotgun (WGS) entry which is preliminary data.</text>
</comment>
<evidence type="ECO:0000313" key="3">
    <source>
        <dbReference type="EMBL" id="CAD8184498.1"/>
    </source>
</evidence>
<dbReference type="EMBL" id="CAJJDO010000083">
    <property type="protein sequence ID" value="CAD8184496.1"/>
    <property type="molecule type" value="Genomic_DNA"/>
</dbReference>
<keyword evidence="5" id="KW-1185">Reference proteome</keyword>
<feature type="coiled-coil region" evidence="1">
    <location>
        <begin position="106"/>
        <end position="180"/>
    </location>
</feature>
<evidence type="ECO:0000313" key="2">
    <source>
        <dbReference type="EMBL" id="CAD8184496.1"/>
    </source>
</evidence>
<evidence type="ECO:0000313" key="4">
    <source>
        <dbReference type="EMBL" id="CAD8184500.1"/>
    </source>
</evidence>
<accession>A0A8S1WEX7</accession>
<dbReference type="EMBL" id="CAJJDO010000083">
    <property type="protein sequence ID" value="CAD8184498.1"/>
    <property type="molecule type" value="Genomic_DNA"/>
</dbReference>
<evidence type="ECO:0000313" key="5">
    <source>
        <dbReference type="Proteomes" id="UP000689195"/>
    </source>
</evidence>
<dbReference type="EMBL" id="CAJJDO010000083">
    <property type="protein sequence ID" value="CAD8184500.1"/>
    <property type="molecule type" value="Genomic_DNA"/>
</dbReference>